<protein>
    <submittedName>
        <fullName evidence="1">7094_t:CDS:1</fullName>
    </submittedName>
</protein>
<evidence type="ECO:0000313" key="1">
    <source>
        <dbReference type="EMBL" id="CAG8786532.1"/>
    </source>
</evidence>
<dbReference type="Proteomes" id="UP000789405">
    <property type="component" value="Unassembled WGS sequence"/>
</dbReference>
<keyword evidence="2" id="KW-1185">Reference proteome</keyword>
<dbReference type="SUPFAM" id="SSF82171">
    <property type="entry name" value="DPP6 N-terminal domain-like"/>
    <property type="match status" value="1"/>
</dbReference>
<proteinExistence type="predicted"/>
<comment type="caution">
    <text evidence="1">The sequence shown here is derived from an EMBL/GenBank/DDBJ whole genome shotgun (WGS) entry which is preliminary data.</text>
</comment>
<dbReference type="OrthoDB" id="2410547at2759"/>
<evidence type="ECO:0000313" key="2">
    <source>
        <dbReference type="Proteomes" id="UP000789405"/>
    </source>
</evidence>
<dbReference type="InterPro" id="IPR015943">
    <property type="entry name" value="WD40/YVTN_repeat-like_dom_sf"/>
</dbReference>
<dbReference type="EMBL" id="CAJVPY010024338">
    <property type="protein sequence ID" value="CAG8786532.1"/>
    <property type="molecule type" value="Genomic_DNA"/>
</dbReference>
<dbReference type="AlphaFoldDB" id="A0A9N9JKD0"/>
<dbReference type="Gene3D" id="2.130.10.10">
    <property type="entry name" value="YVTN repeat-like/Quinoprotein amine dehydrogenase"/>
    <property type="match status" value="1"/>
</dbReference>
<gene>
    <name evidence="1" type="ORF">DERYTH_LOCUS20522</name>
</gene>
<reference evidence="1" key="1">
    <citation type="submission" date="2021-06" db="EMBL/GenBank/DDBJ databases">
        <authorList>
            <person name="Kallberg Y."/>
            <person name="Tangrot J."/>
            <person name="Rosling A."/>
        </authorList>
    </citation>
    <scope>NUCLEOTIDE SEQUENCE</scope>
    <source>
        <strain evidence="1">MA453B</strain>
    </source>
</reference>
<organism evidence="1 2">
    <name type="scientific">Dentiscutata erythropus</name>
    <dbReference type="NCBI Taxonomy" id="1348616"/>
    <lineage>
        <taxon>Eukaryota</taxon>
        <taxon>Fungi</taxon>
        <taxon>Fungi incertae sedis</taxon>
        <taxon>Mucoromycota</taxon>
        <taxon>Glomeromycotina</taxon>
        <taxon>Glomeromycetes</taxon>
        <taxon>Diversisporales</taxon>
        <taxon>Gigasporaceae</taxon>
        <taxon>Dentiscutata</taxon>
    </lineage>
</organism>
<sequence>MASNSNDSHVEIPIVESPDTNKNIFETPDENKEILEIVCSPNLKHVAALDEDNNISLWPVSQEQLLMKIRTNKNGEKIFAVSDYKYVSISHERVNPYNFKHMFFTSKDNISWVCKSMIELKYFKKIYITLKSKLIIFNDTIHEITMWDIDDLSIKARILIDWNYTPESIEISDDEGLLLVRAKNEKTEESRLYVFSAENGINLVSSAQCNLIDPYNIDDYSINDHNTNGLIDASKLFERIEVKQNQKPHIL</sequence>
<feature type="non-terminal residue" evidence="1">
    <location>
        <position position="251"/>
    </location>
</feature>
<accession>A0A9N9JKD0</accession>
<name>A0A9N9JKD0_9GLOM</name>